<evidence type="ECO:0000313" key="1">
    <source>
        <dbReference type="EMBL" id="CAB4240644.1"/>
    </source>
</evidence>
<organism evidence="1">
    <name type="scientific">uncultured Caudovirales phage</name>
    <dbReference type="NCBI Taxonomy" id="2100421"/>
    <lineage>
        <taxon>Viruses</taxon>
        <taxon>Duplodnaviria</taxon>
        <taxon>Heunggongvirae</taxon>
        <taxon>Uroviricota</taxon>
        <taxon>Caudoviricetes</taxon>
        <taxon>Peduoviridae</taxon>
        <taxon>Maltschvirus</taxon>
        <taxon>Maltschvirus maltsch</taxon>
    </lineage>
</organism>
<accession>A0A6J5TAY0</accession>
<reference evidence="1" key="1">
    <citation type="submission" date="2020-05" db="EMBL/GenBank/DDBJ databases">
        <authorList>
            <person name="Chiriac C."/>
            <person name="Salcher M."/>
            <person name="Ghai R."/>
            <person name="Kavagutti S V."/>
        </authorList>
    </citation>
    <scope>NUCLEOTIDE SEQUENCE</scope>
</reference>
<proteinExistence type="predicted"/>
<protein>
    <submittedName>
        <fullName evidence="1">Uncharacterized protein</fullName>
    </submittedName>
</protein>
<name>A0A6J5TAY0_9CAUD</name>
<dbReference type="EMBL" id="LR797813">
    <property type="protein sequence ID" value="CAB4240644.1"/>
    <property type="molecule type" value="Genomic_DNA"/>
</dbReference>
<sequence>MFKLKNTHKITYSEVGQPNPLRWRIMLRKKDTLHSQSGLIKCKDFFNDVVAWKQGKHQFKIYLFDNKITFNRAGLYFVLTGISNREMFLANLDVLNEKIKENLNTKISYYTTARKSKVVIHIPNPLWENTYYISVVSMMIRLCNYNCIYKKWEDFFHADAPMNTAENAFNPKAKALVLTNGFTIPKVAKGCWYYARFGWTSKSNKPVQGTTVHNNGASDWAMALGELE</sequence>
<gene>
    <name evidence="1" type="ORF">UFOVP39_33</name>
</gene>